<proteinExistence type="predicted"/>
<evidence type="ECO:0000259" key="2">
    <source>
        <dbReference type="Pfam" id="PF08450"/>
    </source>
</evidence>
<feature type="signal peptide" evidence="1">
    <location>
        <begin position="1"/>
        <end position="17"/>
    </location>
</feature>
<feature type="chain" id="PRO_5012643087" description="SMP-30/Gluconolactonase/LRE-like region domain-containing protein" evidence="1">
    <location>
        <begin position="18"/>
        <end position="1060"/>
    </location>
</feature>
<sequence length="1060" mass="116387">MLWQLSIAAAAGSLTWAWFSTQIQTTVVNIKALPPQSVYITSSVIGRDGAFRGNAWEHFNPTDTQPPFFQVFHPAFLDVLGSSPSIRAISTSPGFAFAHEAPVWAPETDEVFFCSNAGGYLGFNDWDTNNQVAKISMKQVRGTIAASGSSVAPVNVSATKVQDAHFEVALLDLADTVQMTNGGTGPFRSSLLLINSGRAHLPPSLTLVNPLPPYNVTTLLDNYYGRQFNSLNDVKIHPRSKAIFFTDVTYGFYNHFRPPPLLPNQVYRFDPDMGSVRVVADGFNRCNGLAFTRDGNVAYVADSGAAGGFLGKNQTHPATIYAFDVDPKSQVYLNRRVFAYIDTGVPDGIQVDNAGNVYAACGDGVHVWNQEGTLIGKFLLGAESANMVFAKKGELIILAETGPWPVPVRLIYICLRPLTASQSDVPTDHSLTHDALSIMSTPFRVESPYTEGPDFLLHILVASRSFTKAHINWKALKEGTAIYLCSTRQPMQRHTSPVDRLPDEILSYVLALGAFIDEDDRPKPEAHEHISSCTQVSYGYSVFVAAVSKHWRRVALSTSELWSRIYMTTDDAIEESATDEDSFYCARLFLSRSGNYALDIFIDARDPDWDFSEFDCSSAGSTPLIDYDPESDYRHPFSLAHMRVALEIVRPYLHRARSLVVLTDRWAPMHLALNVFSAGTPNGKRGDVEPPRAPLLQSLILMRCNEFVSYAPYFIPEELAGRAFLPFGCAEPGVALPRLKQLTLAGVHVDWFTFIPRLPSLSLKSLQLTYHCAAVRPSVSEFRQLLDRCAMLEQLTIKVSGPANLSEGHALEPLPLPRLRKLTLGFESPGAAIDLLRMIEAPDLRELGLQDARDPAGLDEQPADPLLAYCARQSAHIPVGGFRLHELALYPVFPHLTAMSLNEVGASEHAFQLLFASAPRLHSLMLINTPAAATRALRPGRPCDAPFCVCPQLDRLVVRGFETAMDPALMGVLGERAEYGATVRDVQMQPVVSGRSASEADEVAEAYEDFEGELDVAMGELPPLPHFDLDLEAWPADDVESTDIQDVPTALESAIVLSSS</sequence>
<dbReference type="InterPro" id="IPR011042">
    <property type="entry name" value="6-blade_b-propeller_TolB-like"/>
</dbReference>
<dbReference type="GeneID" id="36327335"/>
<evidence type="ECO:0000256" key="1">
    <source>
        <dbReference type="SAM" id="SignalP"/>
    </source>
</evidence>
<keyword evidence="1" id="KW-0732">Signal</keyword>
<dbReference type="Gene3D" id="3.80.10.10">
    <property type="entry name" value="Ribonuclease Inhibitor"/>
    <property type="match status" value="1"/>
</dbReference>
<keyword evidence="4" id="KW-1185">Reference proteome</keyword>
<gene>
    <name evidence="3" type="ORF">POSPLADRAFT_1070199</name>
</gene>
<reference evidence="3 4" key="1">
    <citation type="submission" date="2017-04" db="EMBL/GenBank/DDBJ databases">
        <title>Genome Sequence of the Model Brown-Rot Fungus Postia placenta SB12.</title>
        <authorList>
            <consortium name="DOE Joint Genome Institute"/>
            <person name="Gaskell J."/>
            <person name="Kersten P."/>
            <person name="Larrondo L.F."/>
            <person name="Canessa P."/>
            <person name="Martinez D."/>
            <person name="Hibbett D."/>
            <person name="Schmoll M."/>
            <person name="Kubicek C.P."/>
            <person name="Martinez A.T."/>
            <person name="Yadav J."/>
            <person name="Master E."/>
            <person name="Magnuson J.K."/>
            <person name="James T."/>
            <person name="Yaver D."/>
            <person name="Berka R."/>
            <person name="Labutti K."/>
            <person name="Lipzen A."/>
            <person name="Aerts A."/>
            <person name="Barry K."/>
            <person name="Henrissat B."/>
            <person name="Blanchette R."/>
            <person name="Grigoriev I."/>
            <person name="Cullen D."/>
        </authorList>
    </citation>
    <scope>NUCLEOTIDE SEQUENCE [LARGE SCALE GENOMIC DNA]</scope>
    <source>
        <strain evidence="3 4">MAD-698-R-SB12</strain>
    </source>
</reference>
<dbReference type="Proteomes" id="UP000194127">
    <property type="component" value="Unassembled WGS sequence"/>
</dbReference>
<accession>A0A1X6N1F0</accession>
<feature type="domain" description="SMP-30/Gluconolactonase/LRE-like region" evidence="2">
    <location>
        <begin position="210"/>
        <end position="389"/>
    </location>
</feature>
<evidence type="ECO:0000313" key="4">
    <source>
        <dbReference type="Proteomes" id="UP000194127"/>
    </source>
</evidence>
<dbReference type="PANTHER" id="PTHR47064:SF2">
    <property type="entry name" value="SMP-30_GLUCONOLACTONASE_LRE-LIKE REGION DOMAIN-CONTAINING PROTEIN-RELATED"/>
    <property type="match status" value="1"/>
</dbReference>
<organism evidence="3 4">
    <name type="scientific">Postia placenta MAD-698-R-SB12</name>
    <dbReference type="NCBI Taxonomy" id="670580"/>
    <lineage>
        <taxon>Eukaryota</taxon>
        <taxon>Fungi</taxon>
        <taxon>Dikarya</taxon>
        <taxon>Basidiomycota</taxon>
        <taxon>Agaricomycotina</taxon>
        <taxon>Agaricomycetes</taxon>
        <taxon>Polyporales</taxon>
        <taxon>Adustoporiaceae</taxon>
        <taxon>Rhodonia</taxon>
    </lineage>
</organism>
<evidence type="ECO:0000313" key="3">
    <source>
        <dbReference type="EMBL" id="OSX62302.1"/>
    </source>
</evidence>
<dbReference type="RefSeq" id="XP_024339096.1">
    <property type="nucleotide sequence ID" value="XM_024482385.1"/>
</dbReference>
<dbReference type="InterPro" id="IPR013658">
    <property type="entry name" value="SGL"/>
</dbReference>
<dbReference type="AlphaFoldDB" id="A0A1X6N1F0"/>
<dbReference type="Pfam" id="PF08450">
    <property type="entry name" value="SGL"/>
    <property type="match status" value="1"/>
</dbReference>
<name>A0A1X6N1F0_9APHY</name>
<dbReference type="Gene3D" id="2.120.10.30">
    <property type="entry name" value="TolB, C-terminal domain"/>
    <property type="match status" value="1"/>
</dbReference>
<dbReference type="OrthoDB" id="3237066at2759"/>
<dbReference type="InterPro" id="IPR052988">
    <property type="entry name" value="Oryzine_lactonohydrolase"/>
</dbReference>
<dbReference type="EMBL" id="KZ110597">
    <property type="protein sequence ID" value="OSX62302.1"/>
    <property type="molecule type" value="Genomic_DNA"/>
</dbReference>
<dbReference type="SUPFAM" id="SSF63829">
    <property type="entry name" value="Calcium-dependent phosphotriesterase"/>
    <property type="match status" value="1"/>
</dbReference>
<dbReference type="InterPro" id="IPR032675">
    <property type="entry name" value="LRR_dom_sf"/>
</dbReference>
<dbReference type="PANTHER" id="PTHR47064">
    <property type="entry name" value="PUTATIVE (AFU_ORTHOLOGUE AFUA_1G08990)-RELATED"/>
    <property type="match status" value="1"/>
</dbReference>
<dbReference type="STRING" id="670580.A0A1X6N1F0"/>
<protein>
    <recommendedName>
        <fullName evidence="2">SMP-30/Gluconolactonase/LRE-like region domain-containing protein</fullName>
    </recommendedName>
</protein>